<dbReference type="Pfam" id="PF11026">
    <property type="entry name" value="DUF2721"/>
    <property type="match status" value="1"/>
</dbReference>
<dbReference type="RefSeq" id="WP_252115360.1">
    <property type="nucleotide sequence ID" value="NZ_JAMSHT010000001.1"/>
</dbReference>
<proteinExistence type="predicted"/>
<gene>
    <name evidence="2" type="ORF">NDO55_11580</name>
</gene>
<protein>
    <submittedName>
        <fullName evidence="2">DUF2721 domain-containing protein</fullName>
    </submittedName>
</protein>
<keyword evidence="1" id="KW-1133">Transmembrane helix</keyword>
<feature type="transmembrane region" description="Helical" evidence="1">
    <location>
        <begin position="75"/>
        <end position="101"/>
    </location>
</feature>
<dbReference type="InterPro" id="IPR021279">
    <property type="entry name" value="DUF2721"/>
</dbReference>
<sequence length="160" mass="17431">MIANANDVTTLGHTIELAIAPVFLLVAAGGFLNVLAGRLARIVDRARTRGQILMEATGHQHESIKEELRAIDRRIGLVNAAISLVVLAAVLICLVVILLFAAKMVDIMLYDVISVLFAVAMVSIAAGFSLFLVETRIASRWIHVSSDLLEHQVMMDEKKD</sequence>
<organism evidence="2 3">
    <name type="scientific">Sphingomicrobium sediminis</name>
    <dbReference type="NCBI Taxonomy" id="2950949"/>
    <lineage>
        <taxon>Bacteria</taxon>
        <taxon>Pseudomonadati</taxon>
        <taxon>Pseudomonadota</taxon>
        <taxon>Alphaproteobacteria</taxon>
        <taxon>Sphingomonadales</taxon>
        <taxon>Sphingomonadaceae</taxon>
        <taxon>Sphingomicrobium</taxon>
    </lineage>
</organism>
<evidence type="ECO:0000313" key="3">
    <source>
        <dbReference type="Proteomes" id="UP001155128"/>
    </source>
</evidence>
<keyword evidence="1" id="KW-0812">Transmembrane</keyword>
<dbReference type="AlphaFoldDB" id="A0A9X2J354"/>
<keyword evidence="1" id="KW-0472">Membrane</keyword>
<reference evidence="2" key="1">
    <citation type="submission" date="2022-06" db="EMBL/GenBank/DDBJ databases">
        <title>Sphingomicrobium sedimins sp. nov., a marine bacterium isolated from tidal flat.</title>
        <authorList>
            <person name="Kim C.-H."/>
            <person name="Yoo Y."/>
            <person name="Kim J.-J."/>
        </authorList>
    </citation>
    <scope>NUCLEOTIDE SEQUENCE</scope>
    <source>
        <strain evidence="2">GRR-S6-50</strain>
    </source>
</reference>
<keyword evidence="3" id="KW-1185">Reference proteome</keyword>
<feature type="transmembrane region" description="Helical" evidence="1">
    <location>
        <begin position="18"/>
        <end position="40"/>
    </location>
</feature>
<accession>A0A9X2J354</accession>
<feature type="transmembrane region" description="Helical" evidence="1">
    <location>
        <begin position="107"/>
        <end position="133"/>
    </location>
</feature>
<dbReference type="EMBL" id="JAMSHT010000001">
    <property type="protein sequence ID" value="MCM8558459.1"/>
    <property type="molecule type" value="Genomic_DNA"/>
</dbReference>
<dbReference type="Proteomes" id="UP001155128">
    <property type="component" value="Unassembled WGS sequence"/>
</dbReference>
<evidence type="ECO:0000313" key="2">
    <source>
        <dbReference type="EMBL" id="MCM8558459.1"/>
    </source>
</evidence>
<name>A0A9X2J354_9SPHN</name>
<evidence type="ECO:0000256" key="1">
    <source>
        <dbReference type="SAM" id="Phobius"/>
    </source>
</evidence>
<comment type="caution">
    <text evidence="2">The sequence shown here is derived from an EMBL/GenBank/DDBJ whole genome shotgun (WGS) entry which is preliminary data.</text>
</comment>